<accession>A0A366KM87</accession>
<dbReference type="Pfam" id="PF09951">
    <property type="entry name" value="Imm33"/>
    <property type="match status" value="1"/>
</dbReference>
<dbReference type="PANTHER" id="PTHR38743">
    <property type="entry name" value="SIMILAR TO GLYOXYLASE I FAMILY PROTEIN"/>
    <property type="match status" value="1"/>
</dbReference>
<evidence type="ECO:0000313" key="2">
    <source>
        <dbReference type="EMBL" id="RBQ02796.1"/>
    </source>
</evidence>
<dbReference type="RefSeq" id="WP_113951621.1">
    <property type="nucleotide sequence ID" value="NZ_QNQU01000030.1"/>
</dbReference>
<dbReference type="AlphaFoldDB" id="A0A366KM87"/>
<organism evidence="2 3">
    <name type="scientific">Pedobacter miscanthi</name>
    <dbReference type="NCBI Taxonomy" id="2259170"/>
    <lineage>
        <taxon>Bacteria</taxon>
        <taxon>Pseudomonadati</taxon>
        <taxon>Bacteroidota</taxon>
        <taxon>Sphingobacteriia</taxon>
        <taxon>Sphingobacteriales</taxon>
        <taxon>Sphingobacteriaceae</taxon>
        <taxon>Pedobacter</taxon>
    </lineage>
</organism>
<reference evidence="2 3" key="1">
    <citation type="submission" date="2018-07" db="EMBL/GenBank/DDBJ databases">
        <title>A draft genome of a endophytic bacteria, a new species of Pedobacter.</title>
        <authorList>
            <person name="Zhang Z.D."/>
            <person name="Chen Z.J."/>
        </authorList>
    </citation>
    <scope>NUCLEOTIDE SEQUENCE [LARGE SCALE GENOMIC DNA]</scope>
    <source>
        <strain evidence="2 3">RS10</strain>
    </source>
</reference>
<dbReference type="OrthoDB" id="4827574at2"/>
<comment type="caution">
    <text evidence="2">The sequence shown here is derived from an EMBL/GenBank/DDBJ whole genome shotgun (WGS) entry which is preliminary data.</text>
</comment>
<keyword evidence="3" id="KW-1185">Reference proteome</keyword>
<dbReference type="EMBL" id="QNQU01000030">
    <property type="protein sequence ID" value="RBQ02796.1"/>
    <property type="molecule type" value="Genomic_DNA"/>
</dbReference>
<sequence>MEHNKNFKLGADQIKDLIPRMGGCMATDKITVNGEPVKYMYRQEPVNNIDSGWVFLSGTETQEYLDDAVNTMIYDVNTIANYDKAIIPYLNLPIGSDLERIEGTDTFENYAG</sequence>
<name>A0A366KM87_9SPHI</name>
<dbReference type="PANTHER" id="PTHR38743:SF2">
    <property type="entry name" value="DUF2185 DOMAIN-CONTAINING PROTEIN"/>
    <property type="match status" value="1"/>
</dbReference>
<dbReference type="Proteomes" id="UP000252081">
    <property type="component" value="Unassembled WGS sequence"/>
</dbReference>
<evidence type="ECO:0000313" key="3">
    <source>
        <dbReference type="Proteomes" id="UP000252081"/>
    </source>
</evidence>
<feature type="domain" description="Immunity protein Imm33" evidence="1">
    <location>
        <begin position="24"/>
        <end position="107"/>
    </location>
</feature>
<protein>
    <submittedName>
        <fullName evidence="2">DUF2185 domain-containing protein</fullName>
    </submittedName>
</protein>
<gene>
    <name evidence="2" type="ORF">DRW42_25055</name>
</gene>
<evidence type="ECO:0000259" key="1">
    <source>
        <dbReference type="Pfam" id="PF09951"/>
    </source>
</evidence>
<dbReference type="InterPro" id="IPR018689">
    <property type="entry name" value="Imm33_dom"/>
</dbReference>
<proteinExistence type="predicted"/>